<evidence type="ECO:0000313" key="3">
    <source>
        <dbReference type="Proteomes" id="UP001206067"/>
    </source>
</evidence>
<comment type="caution">
    <text evidence="2">The sequence shown here is derived from an EMBL/GenBank/DDBJ whole genome shotgun (WGS) entry which is preliminary data.</text>
</comment>
<protein>
    <submittedName>
        <fullName evidence="2">Uncharacterized protein</fullName>
    </submittedName>
</protein>
<sequence>MTRLLAATATLAALTSFVVPAAAQTATTSQGFTVVETNARGQATKVSKDGRTYAVCMSDAQDSCINPREAGLKFGNNPLSYWPGKPASEIDGPIPATPPR</sequence>
<keyword evidence="1" id="KW-0732">Signal</keyword>
<feature type="chain" id="PRO_5045524239" evidence="1">
    <location>
        <begin position="22"/>
        <end position="100"/>
    </location>
</feature>
<dbReference type="RefSeq" id="WP_257596392.1">
    <property type="nucleotide sequence ID" value="NZ_JANKHH010000006.1"/>
</dbReference>
<dbReference type="EMBL" id="JANKHH010000006">
    <property type="protein sequence ID" value="MCR2834560.1"/>
    <property type="molecule type" value="Genomic_DNA"/>
</dbReference>
<accession>A0ABT1XSD7</accession>
<evidence type="ECO:0000256" key="1">
    <source>
        <dbReference type="SAM" id="SignalP"/>
    </source>
</evidence>
<gene>
    <name evidence="2" type="ORF">NSO95_11435</name>
</gene>
<feature type="signal peptide" evidence="1">
    <location>
        <begin position="1"/>
        <end position="21"/>
    </location>
</feature>
<reference evidence="2 3" key="1">
    <citation type="submission" date="2022-08" db="EMBL/GenBank/DDBJ databases">
        <title>Polyphasic taxonomy analysis of Qipengyuania sp.RS5-5.</title>
        <authorList>
            <person name="Xamxidin M."/>
            <person name="Wu M."/>
        </authorList>
    </citation>
    <scope>NUCLEOTIDE SEQUENCE [LARGE SCALE GENOMIC DNA]</scope>
    <source>
        <strain evidence="2 3">RS5-5</strain>
    </source>
</reference>
<organism evidence="2 3">
    <name type="scientific">Parerythrobacter lacustris</name>
    <dbReference type="NCBI Taxonomy" id="2969984"/>
    <lineage>
        <taxon>Bacteria</taxon>
        <taxon>Pseudomonadati</taxon>
        <taxon>Pseudomonadota</taxon>
        <taxon>Alphaproteobacteria</taxon>
        <taxon>Sphingomonadales</taxon>
        <taxon>Erythrobacteraceae</taxon>
        <taxon>Parerythrobacter</taxon>
    </lineage>
</organism>
<proteinExistence type="predicted"/>
<name>A0ABT1XSD7_9SPHN</name>
<evidence type="ECO:0000313" key="2">
    <source>
        <dbReference type="EMBL" id="MCR2834560.1"/>
    </source>
</evidence>
<dbReference type="Proteomes" id="UP001206067">
    <property type="component" value="Unassembled WGS sequence"/>
</dbReference>
<keyword evidence="3" id="KW-1185">Reference proteome</keyword>